<proteinExistence type="predicted"/>
<evidence type="ECO:0000313" key="3">
    <source>
        <dbReference type="Proteomes" id="UP000613266"/>
    </source>
</evidence>
<keyword evidence="3" id="KW-1185">Reference proteome</keyword>
<dbReference type="InterPro" id="IPR000086">
    <property type="entry name" value="NUDIX_hydrolase_dom"/>
</dbReference>
<dbReference type="CDD" id="cd18873">
    <property type="entry name" value="NUDIX_NadM_like"/>
    <property type="match status" value="1"/>
</dbReference>
<dbReference type="InterPro" id="IPR036390">
    <property type="entry name" value="WH_DNA-bd_sf"/>
</dbReference>
<organism evidence="2 3">
    <name type="scientific">Inhella proteolytica</name>
    <dbReference type="NCBI Taxonomy" id="2795029"/>
    <lineage>
        <taxon>Bacteria</taxon>
        <taxon>Pseudomonadati</taxon>
        <taxon>Pseudomonadota</taxon>
        <taxon>Betaproteobacteria</taxon>
        <taxon>Burkholderiales</taxon>
        <taxon>Sphaerotilaceae</taxon>
        <taxon>Inhella</taxon>
    </lineage>
</organism>
<dbReference type="Gene3D" id="3.90.79.10">
    <property type="entry name" value="Nucleoside Triphosphate Pyrophosphohydrolase"/>
    <property type="match status" value="1"/>
</dbReference>
<feature type="domain" description="Nudix hydrolase" evidence="1">
    <location>
        <begin position="59"/>
        <end position="188"/>
    </location>
</feature>
<dbReference type="InterPro" id="IPR015797">
    <property type="entry name" value="NUDIX_hydrolase-like_dom_sf"/>
</dbReference>
<accession>A0A931NHI9</accession>
<dbReference type="EMBL" id="JAEDAK010000011">
    <property type="protein sequence ID" value="MBH9578281.1"/>
    <property type="molecule type" value="Genomic_DNA"/>
</dbReference>
<dbReference type="SUPFAM" id="SSF46785">
    <property type="entry name" value="Winged helix' DNA-binding domain"/>
    <property type="match status" value="1"/>
</dbReference>
<dbReference type="PANTHER" id="PTHR43736:SF4">
    <property type="entry name" value="SLR1690 PROTEIN"/>
    <property type="match status" value="1"/>
</dbReference>
<dbReference type="SUPFAM" id="SSF55811">
    <property type="entry name" value="Nudix"/>
    <property type="match status" value="1"/>
</dbReference>
<dbReference type="InterPro" id="IPR036388">
    <property type="entry name" value="WH-like_DNA-bd_sf"/>
</dbReference>
<dbReference type="InterPro" id="IPR054105">
    <property type="entry name" value="WHD_NrtR"/>
</dbReference>
<protein>
    <submittedName>
        <fullName evidence="2">NUDIX hydrolase</fullName>
    </submittedName>
</protein>
<dbReference type="Pfam" id="PF21906">
    <property type="entry name" value="WHD_NrtR"/>
    <property type="match status" value="1"/>
</dbReference>
<keyword evidence="2" id="KW-0378">Hydrolase</keyword>
<evidence type="ECO:0000259" key="1">
    <source>
        <dbReference type="PROSITE" id="PS51462"/>
    </source>
</evidence>
<gene>
    <name evidence="2" type="ORF">I7X39_15430</name>
</gene>
<reference evidence="2" key="1">
    <citation type="submission" date="2020-12" db="EMBL/GenBank/DDBJ databases">
        <title>The genome sequence of Inhella sp. 1Y17.</title>
        <authorList>
            <person name="Liu Y."/>
        </authorList>
    </citation>
    <scope>NUCLEOTIDE SEQUENCE</scope>
    <source>
        <strain evidence="2">1Y17</strain>
    </source>
</reference>
<dbReference type="PROSITE" id="PS51462">
    <property type="entry name" value="NUDIX"/>
    <property type="match status" value="1"/>
</dbReference>
<dbReference type="GO" id="GO:0016787">
    <property type="term" value="F:hydrolase activity"/>
    <property type="evidence" value="ECO:0007669"/>
    <property type="project" value="UniProtKB-KW"/>
</dbReference>
<name>A0A931NHI9_9BURK</name>
<dbReference type="AlphaFoldDB" id="A0A931NHI9"/>
<dbReference type="Pfam" id="PF00293">
    <property type="entry name" value="NUDIX"/>
    <property type="match status" value="1"/>
</dbReference>
<evidence type="ECO:0000313" key="2">
    <source>
        <dbReference type="EMBL" id="MBH9578281.1"/>
    </source>
</evidence>
<dbReference type="PANTHER" id="PTHR43736">
    <property type="entry name" value="ADP-RIBOSE PYROPHOSPHATASE"/>
    <property type="match status" value="1"/>
</dbReference>
<comment type="caution">
    <text evidence="2">The sequence shown here is derived from an EMBL/GenBank/DDBJ whole genome shotgun (WGS) entry which is preliminary data.</text>
</comment>
<dbReference type="Proteomes" id="UP000613266">
    <property type="component" value="Unassembled WGS sequence"/>
</dbReference>
<sequence>MRVHGLRPFRLCACHPKPVNCTLQLTRLDADRSPREWVHDPTTGAILASVNRTTNSESKLICTVDVVLLTLHEGQLQVLLLKREREPFAGALALPGGYVHEQEDQDCADAAQRVLRDKLGLQSPYLEQLASFSGPGRDPRGWSVSVAYFALVPALEALPAGAQWRPVDKLPTLPFDHGAIVTTALERVRNKSQYSSLPVHLCPEPFTLPQLQAVYEALLGEPINPVSFRRKMEELDAIEAIPGAKSSGGAHRPAQLYRVREGFRERLRVVGRGLKA</sequence>
<dbReference type="Gene3D" id="1.10.10.10">
    <property type="entry name" value="Winged helix-like DNA-binding domain superfamily/Winged helix DNA-binding domain"/>
    <property type="match status" value="1"/>
</dbReference>